<dbReference type="RefSeq" id="WP_067633024.1">
    <property type="nucleotide sequence ID" value="NZ_CP013213.1"/>
</dbReference>
<dbReference type="EMBL" id="CP013213">
    <property type="protein sequence ID" value="AMC93849.1"/>
    <property type="molecule type" value="Genomic_DNA"/>
</dbReference>
<sequence length="116" mass="14054">MKQTLHEELRQYFANIDTLHQEIKTMEDAIETLNFNQEILDDILFWNHYLSLVERVYNHAQNDLEFEDTGEIPQECIDVSKELFKTHKLLKDYDITDFETYLFAIYFAKNRKEVDK</sequence>
<gene>
    <name evidence="2" type="ORF">AOC36_07580</name>
</gene>
<dbReference type="STRING" id="1514105.AOC36_07580"/>
<dbReference type="KEGG" id="erl:AOC36_07580"/>
<evidence type="ECO:0000313" key="3">
    <source>
        <dbReference type="Proteomes" id="UP000063781"/>
    </source>
</evidence>
<protein>
    <recommendedName>
        <fullName evidence="4">PRD domain-containing protein</fullName>
    </recommendedName>
</protein>
<reference evidence="2 3" key="1">
    <citation type="submission" date="2015-10" db="EMBL/GenBank/DDBJ databases">
        <title>Erysipelothrix larvae sp. LV19 isolated from the larval gut of the rhinoceros beetle, Trypoxylus dichotomus.</title>
        <authorList>
            <person name="Lim S."/>
            <person name="Kim B.-C."/>
        </authorList>
    </citation>
    <scope>NUCLEOTIDE SEQUENCE [LARGE SCALE GENOMIC DNA]</scope>
    <source>
        <strain evidence="2 3">LV19</strain>
    </source>
</reference>
<keyword evidence="1" id="KW-0175">Coiled coil</keyword>
<evidence type="ECO:0000256" key="1">
    <source>
        <dbReference type="SAM" id="Coils"/>
    </source>
</evidence>
<feature type="coiled-coil region" evidence="1">
    <location>
        <begin position="2"/>
        <end position="36"/>
    </location>
</feature>
<proteinExistence type="predicted"/>
<keyword evidence="3" id="KW-1185">Reference proteome</keyword>
<organism evidence="2 3">
    <name type="scientific">Erysipelothrix larvae</name>
    <dbReference type="NCBI Taxonomy" id="1514105"/>
    <lineage>
        <taxon>Bacteria</taxon>
        <taxon>Bacillati</taxon>
        <taxon>Bacillota</taxon>
        <taxon>Erysipelotrichia</taxon>
        <taxon>Erysipelotrichales</taxon>
        <taxon>Erysipelotrichaceae</taxon>
        <taxon>Erysipelothrix</taxon>
    </lineage>
</organism>
<dbReference type="AlphaFoldDB" id="A0A0X8H0I7"/>
<evidence type="ECO:0000313" key="2">
    <source>
        <dbReference type="EMBL" id="AMC93849.1"/>
    </source>
</evidence>
<name>A0A0X8H0I7_9FIRM</name>
<dbReference type="OrthoDB" id="3035608at2"/>
<accession>A0A0X8H0I7</accession>
<dbReference type="Gene3D" id="1.10.1790.10">
    <property type="entry name" value="PRD domain"/>
    <property type="match status" value="1"/>
</dbReference>
<dbReference type="Proteomes" id="UP000063781">
    <property type="component" value="Chromosome"/>
</dbReference>
<evidence type="ECO:0008006" key="4">
    <source>
        <dbReference type="Google" id="ProtNLM"/>
    </source>
</evidence>